<evidence type="ECO:0000256" key="2">
    <source>
        <dbReference type="ARBA" id="ARBA00020451"/>
    </source>
</evidence>
<organism evidence="10 11">
    <name type="scientific">Smittium megazygosporum</name>
    <dbReference type="NCBI Taxonomy" id="133381"/>
    <lineage>
        <taxon>Eukaryota</taxon>
        <taxon>Fungi</taxon>
        <taxon>Fungi incertae sedis</taxon>
        <taxon>Zoopagomycota</taxon>
        <taxon>Kickxellomycotina</taxon>
        <taxon>Harpellomycetes</taxon>
        <taxon>Harpellales</taxon>
        <taxon>Legeriomycetaceae</taxon>
        <taxon>Smittium</taxon>
    </lineage>
</organism>
<dbReference type="Gene3D" id="3.40.1280.30">
    <property type="match status" value="1"/>
</dbReference>
<dbReference type="GO" id="GO:0005634">
    <property type="term" value="C:nucleus"/>
    <property type="evidence" value="ECO:0007669"/>
    <property type="project" value="TreeGrafter"/>
</dbReference>
<keyword evidence="3" id="KW-0489">Methyltransferase</keyword>
<keyword evidence="11" id="KW-1185">Reference proteome</keyword>
<dbReference type="PANTHER" id="PTHR13563:SF13">
    <property type="entry name" value="TRNA METHYLTRANSFERASE 10 HOMOLOG A"/>
    <property type="match status" value="1"/>
</dbReference>
<evidence type="ECO:0000256" key="3">
    <source>
        <dbReference type="ARBA" id="ARBA00022603"/>
    </source>
</evidence>
<dbReference type="GO" id="GO:0002939">
    <property type="term" value="P:tRNA N1-guanine methylation"/>
    <property type="evidence" value="ECO:0007669"/>
    <property type="project" value="TreeGrafter"/>
</dbReference>
<dbReference type="PANTHER" id="PTHR13563">
    <property type="entry name" value="TRNA (GUANINE-9-) METHYLTRANSFERASE"/>
    <property type="match status" value="1"/>
</dbReference>
<evidence type="ECO:0000256" key="4">
    <source>
        <dbReference type="ARBA" id="ARBA00022679"/>
    </source>
</evidence>
<keyword evidence="5" id="KW-0949">S-adenosyl-L-methionine</keyword>
<evidence type="ECO:0000256" key="6">
    <source>
        <dbReference type="ARBA" id="ARBA00031792"/>
    </source>
</evidence>
<evidence type="ECO:0000256" key="8">
    <source>
        <dbReference type="ARBA" id="ARBA00048434"/>
    </source>
</evidence>
<evidence type="ECO:0000256" key="5">
    <source>
        <dbReference type="ARBA" id="ARBA00022691"/>
    </source>
</evidence>
<dbReference type="PROSITE" id="PS51675">
    <property type="entry name" value="SAM_MT_TRM10"/>
    <property type="match status" value="1"/>
</dbReference>
<dbReference type="EC" id="2.1.1.221" evidence="1"/>
<accession>A0A2T9ZC86</accession>
<dbReference type="GO" id="GO:0000049">
    <property type="term" value="F:tRNA binding"/>
    <property type="evidence" value="ECO:0007669"/>
    <property type="project" value="TreeGrafter"/>
</dbReference>
<reference evidence="10 11" key="1">
    <citation type="journal article" date="2018" name="MBio">
        <title>Comparative Genomics Reveals the Core Gene Toolbox for the Fungus-Insect Symbiosis.</title>
        <authorList>
            <person name="Wang Y."/>
            <person name="Stata M."/>
            <person name="Wang W."/>
            <person name="Stajich J.E."/>
            <person name="White M.M."/>
            <person name="Moncalvo J.M."/>
        </authorList>
    </citation>
    <scope>NUCLEOTIDE SEQUENCE [LARGE SCALE GENOMIC DNA]</scope>
    <source>
        <strain evidence="10 11">SC-DP-2</strain>
    </source>
</reference>
<dbReference type="OrthoDB" id="278300at2759"/>
<dbReference type="InterPro" id="IPR038459">
    <property type="entry name" value="MT_TRM10-typ_sf"/>
</dbReference>
<comment type="catalytic activity">
    <reaction evidence="8">
        <text>guanosine(9) in tRNA + S-adenosyl-L-methionine = N(1)-methylguanosine(9) in tRNA + S-adenosyl-L-homocysteine + H(+)</text>
        <dbReference type="Rhea" id="RHEA:43156"/>
        <dbReference type="Rhea" id="RHEA-COMP:10367"/>
        <dbReference type="Rhea" id="RHEA-COMP:10368"/>
        <dbReference type="ChEBI" id="CHEBI:15378"/>
        <dbReference type="ChEBI" id="CHEBI:57856"/>
        <dbReference type="ChEBI" id="CHEBI:59789"/>
        <dbReference type="ChEBI" id="CHEBI:73542"/>
        <dbReference type="ChEBI" id="CHEBI:74269"/>
        <dbReference type="EC" id="2.1.1.221"/>
    </reaction>
</comment>
<evidence type="ECO:0000256" key="1">
    <source>
        <dbReference type="ARBA" id="ARBA00012797"/>
    </source>
</evidence>
<protein>
    <recommendedName>
        <fullName evidence="2">tRNA (guanine(9)-N1)-methyltransferase</fullName>
        <ecNumber evidence="1">2.1.1.221</ecNumber>
    </recommendedName>
    <alternativeName>
        <fullName evidence="7">tRNA methyltransferase 10</fullName>
    </alternativeName>
    <alternativeName>
        <fullName evidence="6">tRNA(m1G9)-methyltransferase</fullName>
    </alternativeName>
</protein>
<gene>
    <name evidence="10" type="ORF">BB560_003409</name>
</gene>
<dbReference type="AlphaFoldDB" id="A0A2T9ZC86"/>
<evidence type="ECO:0000313" key="10">
    <source>
        <dbReference type="EMBL" id="PVV02147.1"/>
    </source>
</evidence>
<evidence type="ECO:0000256" key="7">
    <source>
        <dbReference type="ARBA" id="ARBA00032166"/>
    </source>
</evidence>
<feature type="domain" description="SAM-dependent MTase TRM10-type" evidence="9">
    <location>
        <begin position="87"/>
        <end position="166"/>
    </location>
</feature>
<evidence type="ECO:0000313" key="11">
    <source>
        <dbReference type="Proteomes" id="UP000245609"/>
    </source>
</evidence>
<dbReference type="InterPro" id="IPR007356">
    <property type="entry name" value="tRNA_m1G_MeTrfase_euk"/>
</dbReference>
<dbReference type="GO" id="GO:0008168">
    <property type="term" value="F:methyltransferase activity"/>
    <property type="evidence" value="ECO:0007669"/>
    <property type="project" value="UniProtKB-KW"/>
</dbReference>
<evidence type="ECO:0000259" key="9">
    <source>
        <dbReference type="PROSITE" id="PS51675"/>
    </source>
</evidence>
<proteinExistence type="predicted"/>
<keyword evidence="4" id="KW-0808">Transferase</keyword>
<feature type="non-terminal residue" evidence="10">
    <location>
        <position position="166"/>
    </location>
</feature>
<sequence length="166" mass="19765">MENPKTSEQEELLAEYCKRKYNKDPSEISKNARKKLLKDIKWDNTREARIALRKKKKLAYKERRADRLKLLSPESNQDDDSNIILNKKQKLKDVAQQSSGINIAIDLQFEELMRDNEITSITGQITRCYSSNKSTERYVNLYISNPEKRIKERFDKRMKEHLNWDP</sequence>
<dbReference type="InterPro" id="IPR028564">
    <property type="entry name" value="MT_TRM10-typ"/>
</dbReference>
<dbReference type="Proteomes" id="UP000245609">
    <property type="component" value="Unassembled WGS sequence"/>
</dbReference>
<comment type="caution">
    <text evidence="10">The sequence shown here is derived from an EMBL/GenBank/DDBJ whole genome shotgun (WGS) entry which is preliminary data.</text>
</comment>
<dbReference type="EMBL" id="MBFS01000588">
    <property type="protein sequence ID" value="PVV02147.1"/>
    <property type="molecule type" value="Genomic_DNA"/>
</dbReference>
<name>A0A2T9ZC86_9FUNG</name>
<dbReference type="STRING" id="133381.A0A2T9ZC86"/>